<feature type="domain" description="Type IV pilin Tt1218-like" evidence="2">
    <location>
        <begin position="34"/>
        <end position="117"/>
    </location>
</feature>
<dbReference type="AlphaFoldDB" id="A0A853IB08"/>
<sequence length="194" mass="21842">MKKNNINHQKGISLIEVLVSLLVFGIGILGFISLQLNALQYTQDSELKTFATWRINELVENMRSNIKGFEDGFYKYEVIADNSGSSSNPNLVNCNNNSIKDCITNECSTEEQAKYDLKSFICGNGSNDVNGIKDRLIDYNLTISCQPKDPPTEQCNLNKPAAIKLEWLARKQEGSTNSNSNTNYKDEVYHIFNI</sequence>
<protein>
    <submittedName>
        <fullName evidence="3">Type IV pilus modification protein PilV</fullName>
    </submittedName>
</protein>
<dbReference type="NCBIfam" id="TIGR02523">
    <property type="entry name" value="type_IV_pilV"/>
    <property type="match status" value="1"/>
</dbReference>
<dbReference type="InterPro" id="IPR013362">
    <property type="entry name" value="Pilus_4_PilV"/>
</dbReference>
<evidence type="ECO:0000259" key="2">
    <source>
        <dbReference type="Pfam" id="PF22150"/>
    </source>
</evidence>
<dbReference type="InterPro" id="IPR054402">
    <property type="entry name" value="Tt1218-like_dom"/>
</dbReference>
<keyword evidence="4" id="KW-1185">Reference proteome</keyword>
<name>A0A853IB08_9GAMM</name>
<keyword evidence="1" id="KW-0472">Membrane</keyword>
<reference evidence="3 4" key="1">
    <citation type="submission" date="2020-07" db="EMBL/GenBank/DDBJ databases">
        <title>Endozoicomonas sp. nov., isolated from sediment.</title>
        <authorList>
            <person name="Gu T."/>
        </authorList>
    </citation>
    <scope>NUCLEOTIDE SEQUENCE [LARGE SCALE GENOMIC DNA]</scope>
    <source>
        <strain evidence="3 4">SM1973</strain>
    </source>
</reference>
<dbReference type="Pfam" id="PF07963">
    <property type="entry name" value="N_methyl"/>
    <property type="match status" value="1"/>
</dbReference>
<evidence type="ECO:0000313" key="4">
    <source>
        <dbReference type="Proteomes" id="UP000569732"/>
    </source>
</evidence>
<accession>A0A853IB08</accession>
<feature type="transmembrane region" description="Helical" evidence="1">
    <location>
        <begin position="12"/>
        <end position="34"/>
    </location>
</feature>
<keyword evidence="1" id="KW-1133">Transmembrane helix</keyword>
<proteinExistence type="predicted"/>
<dbReference type="RefSeq" id="WP_180566627.1">
    <property type="nucleotide sequence ID" value="NZ_JACCKB010000001.1"/>
</dbReference>
<dbReference type="InterPro" id="IPR012902">
    <property type="entry name" value="N_methyl_site"/>
</dbReference>
<dbReference type="EMBL" id="JACCKB010000001">
    <property type="protein sequence ID" value="NYZ64606.1"/>
    <property type="molecule type" value="Genomic_DNA"/>
</dbReference>
<dbReference type="Pfam" id="PF22150">
    <property type="entry name" value="Tt1218-like"/>
    <property type="match status" value="1"/>
</dbReference>
<organism evidence="3 4">
    <name type="scientific">Spartinivicinus marinus</name>
    <dbReference type="NCBI Taxonomy" id="2994442"/>
    <lineage>
        <taxon>Bacteria</taxon>
        <taxon>Pseudomonadati</taxon>
        <taxon>Pseudomonadota</taxon>
        <taxon>Gammaproteobacteria</taxon>
        <taxon>Oceanospirillales</taxon>
        <taxon>Zooshikellaceae</taxon>
        <taxon>Spartinivicinus</taxon>
    </lineage>
</organism>
<evidence type="ECO:0000313" key="3">
    <source>
        <dbReference type="EMBL" id="NYZ64606.1"/>
    </source>
</evidence>
<comment type="caution">
    <text evidence="3">The sequence shown here is derived from an EMBL/GenBank/DDBJ whole genome shotgun (WGS) entry which is preliminary data.</text>
</comment>
<keyword evidence="1" id="KW-0812">Transmembrane</keyword>
<dbReference type="Proteomes" id="UP000569732">
    <property type="component" value="Unassembled WGS sequence"/>
</dbReference>
<evidence type="ECO:0000256" key="1">
    <source>
        <dbReference type="SAM" id="Phobius"/>
    </source>
</evidence>
<gene>
    <name evidence="3" type="primary">pilV</name>
    <name evidence="3" type="ORF">H0A36_01210</name>
</gene>